<dbReference type="VEuPathDB" id="VectorBase:GPAI011968"/>
<accession>A0A1A9ZE89</accession>
<organism evidence="3 4">
    <name type="scientific">Glossina pallidipes</name>
    <name type="common">Tsetse fly</name>
    <dbReference type="NCBI Taxonomy" id="7398"/>
    <lineage>
        <taxon>Eukaryota</taxon>
        <taxon>Metazoa</taxon>
        <taxon>Ecdysozoa</taxon>
        <taxon>Arthropoda</taxon>
        <taxon>Hexapoda</taxon>
        <taxon>Insecta</taxon>
        <taxon>Pterygota</taxon>
        <taxon>Neoptera</taxon>
        <taxon>Endopterygota</taxon>
        <taxon>Diptera</taxon>
        <taxon>Brachycera</taxon>
        <taxon>Muscomorpha</taxon>
        <taxon>Hippoboscoidea</taxon>
        <taxon>Glossinidae</taxon>
        <taxon>Glossina</taxon>
    </lineage>
</organism>
<keyword evidence="2" id="KW-1133">Transmembrane helix</keyword>
<keyword evidence="4" id="KW-1185">Reference proteome</keyword>
<reference evidence="3" key="2">
    <citation type="submission" date="2020-05" db="UniProtKB">
        <authorList>
            <consortium name="EnsemblMetazoa"/>
        </authorList>
    </citation>
    <scope>IDENTIFICATION</scope>
    <source>
        <strain evidence="3">IAEA</strain>
    </source>
</reference>
<dbReference type="AlphaFoldDB" id="A0A1A9ZE89"/>
<feature type="region of interest" description="Disordered" evidence="1">
    <location>
        <begin position="74"/>
        <end position="98"/>
    </location>
</feature>
<evidence type="ECO:0000313" key="4">
    <source>
        <dbReference type="Proteomes" id="UP000092445"/>
    </source>
</evidence>
<protein>
    <submittedName>
        <fullName evidence="3">Uncharacterized protein</fullName>
    </submittedName>
</protein>
<keyword evidence="2" id="KW-0812">Transmembrane</keyword>
<keyword evidence="2" id="KW-0472">Membrane</keyword>
<evidence type="ECO:0000313" key="3">
    <source>
        <dbReference type="EnsemblMetazoa" id="GPAI011968-PA"/>
    </source>
</evidence>
<reference evidence="4" key="1">
    <citation type="submission" date="2014-03" db="EMBL/GenBank/DDBJ databases">
        <authorList>
            <person name="Aksoy S."/>
            <person name="Warren W."/>
            <person name="Wilson R.K."/>
        </authorList>
    </citation>
    <scope>NUCLEOTIDE SEQUENCE [LARGE SCALE GENOMIC DNA]</scope>
    <source>
        <strain evidence="4">IAEA</strain>
    </source>
</reference>
<name>A0A1A9ZE89_GLOPL</name>
<dbReference type="EnsemblMetazoa" id="GPAI011968-RA">
    <property type="protein sequence ID" value="GPAI011968-PA"/>
    <property type="gene ID" value="GPAI011968"/>
</dbReference>
<sequence length="134" mass="15718">MCDFARFWFVLDYGRQHVAYVSNNNHLNGCWLEVEVAALTDCMFLQLEPVPQTIKLCTEPDSFGPYSHVFLFDNDDGDDVHDDDDDHDDDDNHDDDYVDDDNIYESVHVHVYMYMYLLLCLCVGNFFLMLRTLT</sequence>
<proteinExistence type="predicted"/>
<dbReference type="Proteomes" id="UP000092445">
    <property type="component" value="Unassembled WGS sequence"/>
</dbReference>
<evidence type="ECO:0000256" key="1">
    <source>
        <dbReference type="SAM" id="MobiDB-lite"/>
    </source>
</evidence>
<feature type="transmembrane region" description="Helical" evidence="2">
    <location>
        <begin position="111"/>
        <end position="130"/>
    </location>
</feature>
<evidence type="ECO:0000256" key="2">
    <source>
        <dbReference type="SAM" id="Phobius"/>
    </source>
</evidence>